<proteinExistence type="predicted"/>
<name>A0A4Y2TNV9_ARAVE</name>
<evidence type="ECO:0000313" key="2">
    <source>
        <dbReference type="EMBL" id="GBO02228.1"/>
    </source>
</evidence>
<feature type="region of interest" description="Disordered" evidence="1">
    <location>
        <begin position="85"/>
        <end position="115"/>
    </location>
</feature>
<organism evidence="2 3">
    <name type="scientific">Araneus ventricosus</name>
    <name type="common">Orbweaver spider</name>
    <name type="synonym">Epeira ventricosa</name>
    <dbReference type="NCBI Taxonomy" id="182803"/>
    <lineage>
        <taxon>Eukaryota</taxon>
        <taxon>Metazoa</taxon>
        <taxon>Ecdysozoa</taxon>
        <taxon>Arthropoda</taxon>
        <taxon>Chelicerata</taxon>
        <taxon>Arachnida</taxon>
        <taxon>Araneae</taxon>
        <taxon>Araneomorphae</taxon>
        <taxon>Entelegynae</taxon>
        <taxon>Araneoidea</taxon>
        <taxon>Araneidae</taxon>
        <taxon>Araneus</taxon>
    </lineage>
</organism>
<reference evidence="2 3" key="1">
    <citation type="journal article" date="2019" name="Sci. Rep.">
        <title>Orb-weaving spider Araneus ventricosus genome elucidates the spidroin gene catalogue.</title>
        <authorList>
            <person name="Kono N."/>
            <person name="Nakamura H."/>
            <person name="Ohtoshi R."/>
            <person name="Moran D.A.P."/>
            <person name="Shinohara A."/>
            <person name="Yoshida Y."/>
            <person name="Fujiwara M."/>
            <person name="Mori M."/>
            <person name="Tomita M."/>
            <person name="Arakawa K."/>
        </authorList>
    </citation>
    <scope>NUCLEOTIDE SEQUENCE [LARGE SCALE GENOMIC DNA]</scope>
</reference>
<dbReference type="EMBL" id="BGPR01030018">
    <property type="protein sequence ID" value="GBO02228.1"/>
    <property type="molecule type" value="Genomic_DNA"/>
</dbReference>
<evidence type="ECO:0000256" key="1">
    <source>
        <dbReference type="SAM" id="MobiDB-lite"/>
    </source>
</evidence>
<keyword evidence="3" id="KW-1185">Reference proteome</keyword>
<sequence length="251" mass="28330">MSVSTCVLKRANADTCQSVAEHTAAANGKNKTKQKKSAKESRADLVTQGGENEKLTDKEEKARLRVVKEENWRIKYVSASKSSASYEPLQEDSSSTLPTESEDFPTLIESSEPGTSKSVMRKDFITPTLVAALDRCQLSMRDSLFILEATIDGFRCNIDGFPISKSSIQRIRTEKRKERAEYIKIDFQNEVPDVVTLHWDGKLLPALSARKSKEERLPTVISYGLKNNSFLCRDRIILQAKNRHKLFGRRS</sequence>
<protein>
    <submittedName>
        <fullName evidence="2">Uncharacterized protein</fullName>
    </submittedName>
</protein>
<dbReference type="Proteomes" id="UP000499080">
    <property type="component" value="Unassembled WGS sequence"/>
</dbReference>
<accession>A0A4Y2TNV9</accession>
<gene>
    <name evidence="2" type="ORF">AVEN_219955_1</name>
</gene>
<comment type="caution">
    <text evidence="2">The sequence shown here is derived from an EMBL/GenBank/DDBJ whole genome shotgun (WGS) entry which is preliminary data.</text>
</comment>
<feature type="region of interest" description="Disordered" evidence="1">
    <location>
        <begin position="21"/>
        <end position="57"/>
    </location>
</feature>
<evidence type="ECO:0000313" key="3">
    <source>
        <dbReference type="Proteomes" id="UP000499080"/>
    </source>
</evidence>
<dbReference type="AlphaFoldDB" id="A0A4Y2TNV9"/>